<protein>
    <submittedName>
        <fullName evidence="1">Uncharacterized protein</fullName>
    </submittedName>
</protein>
<evidence type="ECO:0000313" key="1">
    <source>
        <dbReference type="EMBL" id="XFD39254.1"/>
    </source>
</evidence>
<organism evidence="1 2">
    <name type="scientific">Lentilactobacillus terminaliae</name>
    <dbReference type="NCBI Taxonomy" id="3003483"/>
    <lineage>
        <taxon>Bacteria</taxon>
        <taxon>Bacillati</taxon>
        <taxon>Bacillota</taxon>
        <taxon>Bacilli</taxon>
        <taxon>Lactobacillales</taxon>
        <taxon>Lactobacillaceae</taxon>
        <taxon>Lentilactobacillus</taxon>
    </lineage>
</organism>
<name>A0ACD5DCY3_9LACO</name>
<reference evidence="1" key="1">
    <citation type="submission" date="2024-08" db="EMBL/GenBank/DDBJ databases">
        <title>Lentilactobacillus sp. nov., isolated from tree bark.</title>
        <authorList>
            <person name="Phuengjayaem S."/>
            <person name="Tanasupawat S."/>
        </authorList>
    </citation>
    <scope>NUCLEOTIDE SEQUENCE</scope>
    <source>
        <strain evidence="1">SPB1-3</strain>
    </source>
</reference>
<evidence type="ECO:0000313" key="2">
    <source>
        <dbReference type="Proteomes" id="UP001149860"/>
    </source>
</evidence>
<accession>A0ACD5DCY3</accession>
<dbReference type="Proteomes" id="UP001149860">
    <property type="component" value="Chromosome"/>
</dbReference>
<proteinExistence type="predicted"/>
<sequence length="55" mass="6394">MNQGLMAWKTVKKRKGDTVTVDGQDYVLIEDPIIMEDKKERTIIELEARDVQDET</sequence>
<keyword evidence="2" id="KW-1185">Reference proteome</keyword>
<dbReference type="EMBL" id="CP168151">
    <property type="protein sequence ID" value="XFD39254.1"/>
    <property type="molecule type" value="Genomic_DNA"/>
</dbReference>
<gene>
    <name evidence="1" type="ORF">O0236_007395</name>
</gene>